<evidence type="ECO:0000313" key="3">
    <source>
        <dbReference type="Proteomes" id="UP000523087"/>
    </source>
</evidence>
<keyword evidence="3" id="KW-1185">Reference proteome</keyword>
<name>A0A7V9Z5R5_9BACL</name>
<protein>
    <submittedName>
        <fullName evidence="2">Uncharacterized protein</fullName>
    </submittedName>
</protein>
<gene>
    <name evidence="2" type="ORF">HNR31_001322</name>
</gene>
<keyword evidence="1" id="KW-0812">Transmembrane</keyword>
<feature type="transmembrane region" description="Helical" evidence="1">
    <location>
        <begin position="12"/>
        <end position="29"/>
    </location>
</feature>
<dbReference type="EMBL" id="JACDUT010000003">
    <property type="protein sequence ID" value="MBA2874552.1"/>
    <property type="molecule type" value="Genomic_DNA"/>
</dbReference>
<accession>A0A7V9Z5R5</accession>
<reference evidence="2 3" key="1">
    <citation type="submission" date="2020-07" db="EMBL/GenBank/DDBJ databases">
        <title>Genomic Encyclopedia of Type Strains, Phase IV (KMG-IV): sequencing the most valuable type-strain genomes for metagenomic binning, comparative biology and taxonomic classification.</title>
        <authorList>
            <person name="Goeker M."/>
        </authorList>
    </citation>
    <scope>NUCLEOTIDE SEQUENCE [LARGE SCALE GENOMIC DNA]</scope>
    <source>
        <strain evidence="2 3">DSM 15730</strain>
    </source>
</reference>
<proteinExistence type="predicted"/>
<dbReference type="Proteomes" id="UP000523087">
    <property type="component" value="Unassembled WGS sequence"/>
</dbReference>
<organism evidence="2 3">
    <name type="scientific">Thermaerobacillus caldiproteolyticus</name>
    <dbReference type="NCBI Taxonomy" id="247480"/>
    <lineage>
        <taxon>Bacteria</taxon>
        <taxon>Bacillati</taxon>
        <taxon>Bacillota</taxon>
        <taxon>Bacilli</taxon>
        <taxon>Bacillales</taxon>
        <taxon>Anoxybacillaceae</taxon>
        <taxon>Thermaerobacillus</taxon>
    </lineage>
</organism>
<evidence type="ECO:0000256" key="1">
    <source>
        <dbReference type="SAM" id="Phobius"/>
    </source>
</evidence>
<evidence type="ECO:0000313" key="2">
    <source>
        <dbReference type="EMBL" id="MBA2874552.1"/>
    </source>
</evidence>
<keyword evidence="1" id="KW-1133">Transmembrane helix</keyword>
<comment type="caution">
    <text evidence="2">The sequence shown here is derived from an EMBL/GenBank/DDBJ whole genome shotgun (WGS) entry which is preliminary data.</text>
</comment>
<feature type="transmembrane region" description="Helical" evidence="1">
    <location>
        <begin position="41"/>
        <end position="59"/>
    </location>
</feature>
<dbReference type="AlphaFoldDB" id="A0A7V9Z5R5"/>
<dbReference type="RefSeq" id="WP_181555449.1">
    <property type="nucleotide sequence ID" value="NZ_JACDUT010000003.1"/>
</dbReference>
<sequence>MENEGRDKNPPNGAISTFINVIVMAMFAYDKFSEKQMGYSIAFILLSLLFLGMTIYGVARNNKIGRTEK</sequence>
<keyword evidence="1" id="KW-0472">Membrane</keyword>